<keyword evidence="3" id="KW-1185">Reference proteome</keyword>
<dbReference type="STRING" id="1179773.BN6_77850"/>
<gene>
    <name evidence="2" type="ordered locus">BN6_77850</name>
</gene>
<evidence type="ECO:0000313" key="2">
    <source>
        <dbReference type="EMBL" id="CCH35005.1"/>
    </source>
</evidence>
<dbReference type="EMBL" id="HE804045">
    <property type="protein sequence ID" value="CCH35005.1"/>
    <property type="molecule type" value="Genomic_DNA"/>
</dbReference>
<feature type="region of interest" description="Disordered" evidence="1">
    <location>
        <begin position="16"/>
        <end position="39"/>
    </location>
</feature>
<evidence type="ECO:0000256" key="1">
    <source>
        <dbReference type="SAM" id="MobiDB-lite"/>
    </source>
</evidence>
<proteinExistence type="predicted"/>
<dbReference type="Proteomes" id="UP000006281">
    <property type="component" value="Chromosome"/>
</dbReference>
<reference evidence="2 3" key="1">
    <citation type="journal article" date="2012" name="BMC Genomics">
        <title>Complete genome sequence of Saccharothrix espanaensis DSM 44229T and comparison to the other completely sequenced Pseudonocardiaceae.</title>
        <authorList>
            <person name="Strobel T."/>
            <person name="Al-Dilaimi A."/>
            <person name="Blom J."/>
            <person name="Gessner A."/>
            <person name="Kalinowski J."/>
            <person name="Luzhetska M."/>
            <person name="Puhler A."/>
            <person name="Szczepanowski R."/>
            <person name="Bechthold A."/>
            <person name="Ruckert C."/>
        </authorList>
    </citation>
    <scope>NUCLEOTIDE SEQUENCE [LARGE SCALE GENOMIC DNA]</scope>
    <source>
        <strain evidence="3">ATCC 51144 / DSM 44229 / JCM 9112 / NBRC 15066 / NRRL 15764</strain>
    </source>
</reference>
<sequence length="39" mass="4702">MFDPMNQLKKVMERLRKDNPHVSEDQWAGTERALQKKMD</sequence>
<dbReference type="AlphaFoldDB" id="K0K423"/>
<name>K0K423_SACES</name>
<dbReference type="HOGENOM" id="CLU_3316507_0_0_11"/>
<evidence type="ECO:0000313" key="3">
    <source>
        <dbReference type="Proteomes" id="UP000006281"/>
    </source>
</evidence>
<organism evidence="2 3">
    <name type="scientific">Saccharothrix espanaensis (strain ATCC 51144 / DSM 44229 / JCM 9112 / NBRC 15066 / NRRL 15764)</name>
    <dbReference type="NCBI Taxonomy" id="1179773"/>
    <lineage>
        <taxon>Bacteria</taxon>
        <taxon>Bacillati</taxon>
        <taxon>Actinomycetota</taxon>
        <taxon>Actinomycetes</taxon>
        <taxon>Pseudonocardiales</taxon>
        <taxon>Pseudonocardiaceae</taxon>
        <taxon>Saccharothrix</taxon>
    </lineage>
</organism>
<accession>K0K423</accession>
<protein>
    <submittedName>
        <fullName evidence="2">Uncharacterized protein</fullName>
    </submittedName>
</protein>
<dbReference type="PATRIC" id="fig|1179773.3.peg.7860"/>
<dbReference type="KEGG" id="sesp:BN6_77850"/>